<proteinExistence type="predicted"/>
<sequence length="87" mass="9650">MGAAGKSRLFNFQQSQVLPATNQQTNKSFGSIYSVEFPLGPILNRGASHLTLPEPSTVESPEKKKKKKKKKKKQHNTEHSDSVVESI</sequence>
<feature type="region of interest" description="Disordered" evidence="1">
    <location>
        <begin position="44"/>
        <end position="87"/>
    </location>
</feature>
<feature type="compositionally biased region" description="Basic residues" evidence="1">
    <location>
        <begin position="63"/>
        <end position="74"/>
    </location>
</feature>
<reference evidence="2 3" key="1">
    <citation type="submission" date="2019-01" db="EMBL/GenBank/DDBJ databases">
        <title>Sequencing of cultivated peanut Arachis hypogaea provides insights into genome evolution and oil improvement.</title>
        <authorList>
            <person name="Chen X."/>
        </authorList>
    </citation>
    <scope>NUCLEOTIDE SEQUENCE [LARGE SCALE GENOMIC DNA]</scope>
    <source>
        <strain evidence="3">cv. Fuhuasheng</strain>
        <tissue evidence="2">Leaves</tissue>
    </source>
</reference>
<accession>A0A444YFR2</accession>
<dbReference type="Proteomes" id="UP000289738">
    <property type="component" value="Chromosome B07"/>
</dbReference>
<dbReference type="EMBL" id="SDMP01000017">
    <property type="protein sequence ID" value="RYR00754.1"/>
    <property type="molecule type" value="Genomic_DNA"/>
</dbReference>
<name>A0A444YFR2_ARAHY</name>
<evidence type="ECO:0000313" key="3">
    <source>
        <dbReference type="Proteomes" id="UP000289738"/>
    </source>
</evidence>
<comment type="caution">
    <text evidence="2">The sequence shown here is derived from an EMBL/GenBank/DDBJ whole genome shotgun (WGS) entry which is preliminary data.</text>
</comment>
<gene>
    <name evidence="2" type="ORF">Ahy_B07g088873</name>
</gene>
<dbReference type="AlphaFoldDB" id="A0A444YFR2"/>
<keyword evidence="3" id="KW-1185">Reference proteome</keyword>
<evidence type="ECO:0000256" key="1">
    <source>
        <dbReference type="SAM" id="MobiDB-lite"/>
    </source>
</evidence>
<organism evidence="2 3">
    <name type="scientific">Arachis hypogaea</name>
    <name type="common">Peanut</name>
    <dbReference type="NCBI Taxonomy" id="3818"/>
    <lineage>
        <taxon>Eukaryota</taxon>
        <taxon>Viridiplantae</taxon>
        <taxon>Streptophyta</taxon>
        <taxon>Embryophyta</taxon>
        <taxon>Tracheophyta</taxon>
        <taxon>Spermatophyta</taxon>
        <taxon>Magnoliopsida</taxon>
        <taxon>eudicotyledons</taxon>
        <taxon>Gunneridae</taxon>
        <taxon>Pentapetalae</taxon>
        <taxon>rosids</taxon>
        <taxon>fabids</taxon>
        <taxon>Fabales</taxon>
        <taxon>Fabaceae</taxon>
        <taxon>Papilionoideae</taxon>
        <taxon>50 kb inversion clade</taxon>
        <taxon>dalbergioids sensu lato</taxon>
        <taxon>Dalbergieae</taxon>
        <taxon>Pterocarpus clade</taxon>
        <taxon>Arachis</taxon>
    </lineage>
</organism>
<feature type="compositionally biased region" description="Basic and acidic residues" evidence="1">
    <location>
        <begin position="75"/>
        <end position="87"/>
    </location>
</feature>
<evidence type="ECO:0000313" key="2">
    <source>
        <dbReference type="EMBL" id="RYR00754.1"/>
    </source>
</evidence>
<protein>
    <submittedName>
        <fullName evidence="2">Uncharacterized protein</fullName>
    </submittedName>
</protein>